<gene>
    <name evidence="2" type="ORF">AVENLUH5627_02472</name>
</gene>
<reference evidence="2 3" key="1">
    <citation type="journal article" date="2016" name="Sci. Rep.">
        <title>Genomic and phenotypic characterization of the species Acinetobacter venetianus.</title>
        <authorList>
            <person name="Fondi M."/>
            <person name="Maida I."/>
            <person name="Perrin E."/>
            <person name="Orlandini V."/>
            <person name="La Torre L."/>
            <person name="Bosi E."/>
            <person name="Negroni A."/>
            <person name="Zanaroli G."/>
            <person name="Fava F."/>
            <person name="Decorosi F."/>
            <person name="Giovannetti L."/>
            <person name="Viti C."/>
            <person name="Vaneechoutte M."/>
            <person name="Dijkshoorn L."/>
            <person name="Fani R."/>
        </authorList>
    </citation>
    <scope>NUCLEOTIDE SEQUENCE [LARGE SCALE GENOMIC DNA]</scope>
    <source>
        <strain evidence="2 3">LUH5627</strain>
    </source>
</reference>
<dbReference type="RefSeq" id="WP_155722723.1">
    <property type="nucleotide sequence ID" value="NZ_JRUE01000201.1"/>
</dbReference>
<sequence length="47" mass="4951">MTFIFSCIAVIAALSIDSDKDANTNIVLAIVAVGFAISAAYIKVNFK</sequence>
<dbReference type="Proteomes" id="UP000075680">
    <property type="component" value="Unassembled WGS sequence"/>
</dbReference>
<keyword evidence="1" id="KW-1133">Transmembrane helix</keyword>
<feature type="transmembrane region" description="Helical" evidence="1">
    <location>
        <begin position="25"/>
        <end position="44"/>
    </location>
</feature>
<dbReference type="EMBL" id="JRUE01000201">
    <property type="protein sequence ID" value="KXZ66778.1"/>
    <property type="molecule type" value="Genomic_DNA"/>
</dbReference>
<organism evidence="2 3">
    <name type="scientific">Acinetobacter venetianus</name>
    <dbReference type="NCBI Taxonomy" id="52133"/>
    <lineage>
        <taxon>Bacteria</taxon>
        <taxon>Pseudomonadati</taxon>
        <taxon>Pseudomonadota</taxon>
        <taxon>Gammaproteobacteria</taxon>
        <taxon>Moraxellales</taxon>
        <taxon>Moraxellaceae</taxon>
        <taxon>Acinetobacter</taxon>
    </lineage>
</organism>
<keyword evidence="1" id="KW-0812">Transmembrane</keyword>
<dbReference type="PATRIC" id="fig|52133.18.peg.2538"/>
<evidence type="ECO:0000313" key="2">
    <source>
        <dbReference type="EMBL" id="KXZ66778.1"/>
    </source>
</evidence>
<keyword evidence="1" id="KW-0472">Membrane</keyword>
<evidence type="ECO:0000313" key="3">
    <source>
        <dbReference type="Proteomes" id="UP000075680"/>
    </source>
</evidence>
<dbReference type="AlphaFoldDB" id="A0A150HMV7"/>
<proteinExistence type="predicted"/>
<protein>
    <submittedName>
        <fullName evidence="2">Uncharacterized protein</fullName>
    </submittedName>
</protein>
<name>A0A150HMV7_9GAMM</name>
<accession>A0A150HMV7</accession>
<evidence type="ECO:0000256" key="1">
    <source>
        <dbReference type="SAM" id="Phobius"/>
    </source>
</evidence>
<comment type="caution">
    <text evidence="2">The sequence shown here is derived from an EMBL/GenBank/DDBJ whole genome shotgun (WGS) entry which is preliminary data.</text>
</comment>